<dbReference type="PANTHER" id="PTHR43622">
    <property type="entry name" value="3-DEHYDROQUINATE SYNTHASE"/>
    <property type="match status" value="1"/>
</dbReference>
<dbReference type="Gene3D" id="3.40.50.1970">
    <property type="match status" value="1"/>
</dbReference>
<dbReference type="GO" id="GO:0009073">
    <property type="term" value="P:aromatic amino acid family biosynthetic process"/>
    <property type="evidence" value="ECO:0007669"/>
    <property type="project" value="UniProtKB-KW"/>
</dbReference>
<name>A0A1X9YNC9_9BACT</name>
<dbReference type="PANTHER" id="PTHR43622:SF7">
    <property type="entry name" value="3-DEHYDROQUINATE SYNTHASE, CHLOROPLASTIC"/>
    <property type="match status" value="1"/>
</dbReference>
<dbReference type="AlphaFoldDB" id="A0A1X9YNC9"/>
<feature type="domain" description="3-dehydroquinate synthase C-terminal" evidence="7">
    <location>
        <begin position="197"/>
        <end position="324"/>
    </location>
</feature>
<keyword evidence="4" id="KW-0057">Aromatic amino acid biosynthesis</keyword>
<dbReference type="EMBL" id="CP021235">
    <property type="protein sequence ID" value="ARS34396.1"/>
    <property type="molecule type" value="Genomic_DNA"/>
</dbReference>
<dbReference type="Gene3D" id="1.20.1090.10">
    <property type="entry name" value="Dehydroquinate synthase-like - alpha domain"/>
    <property type="match status" value="1"/>
</dbReference>
<dbReference type="GO" id="GO:0003856">
    <property type="term" value="F:3-dehydroquinate synthase activity"/>
    <property type="evidence" value="ECO:0007669"/>
    <property type="project" value="TreeGrafter"/>
</dbReference>
<dbReference type="InterPro" id="IPR056179">
    <property type="entry name" value="DHQS_C"/>
</dbReference>
<dbReference type="InterPro" id="IPR030960">
    <property type="entry name" value="DHQS/DOIS_N"/>
</dbReference>
<evidence type="ECO:0000256" key="2">
    <source>
        <dbReference type="ARBA" id="ARBA00022605"/>
    </source>
</evidence>
<dbReference type="Pfam" id="PF01761">
    <property type="entry name" value="DHQ_synthase"/>
    <property type="match status" value="1"/>
</dbReference>
<evidence type="ECO:0000256" key="1">
    <source>
        <dbReference type="ARBA" id="ARBA00001911"/>
    </source>
</evidence>
<dbReference type="OrthoDB" id="9806583at2"/>
<organism evidence="8 9">
    <name type="scientific">Pontibacter actiniarum</name>
    <dbReference type="NCBI Taxonomy" id="323450"/>
    <lineage>
        <taxon>Bacteria</taxon>
        <taxon>Pseudomonadati</taxon>
        <taxon>Bacteroidota</taxon>
        <taxon>Cytophagia</taxon>
        <taxon>Cytophagales</taxon>
        <taxon>Hymenobacteraceae</taxon>
        <taxon>Pontibacter</taxon>
    </lineage>
</organism>
<evidence type="ECO:0000259" key="7">
    <source>
        <dbReference type="Pfam" id="PF24621"/>
    </source>
</evidence>
<keyword evidence="9" id="KW-1185">Reference proteome</keyword>
<dbReference type="RefSeq" id="WP_025604278.1">
    <property type="nucleotide sequence ID" value="NZ_CP021235.1"/>
</dbReference>
<gene>
    <name evidence="8" type="primary">aroB</name>
    <name evidence="8" type="ORF">CA264_02480</name>
</gene>
<evidence type="ECO:0000256" key="3">
    <source>
        <dbReference type="ARBA" id="ARBA00023027"/>
    </source>
</evidence>
<dbReference type="NCBIfam" id="NF004852">
    <property type="entry name" value="PRK06203.1"/>
    <property type="match status" value="1"/>
</dbReference>
<comment type="cofactor">
    <cofactor evidence="1">
        <name>NAD(+)</name>
        <dbReference type="ChEBI" id="CHEBI:57540"/>
    </cofactor>
</comment>
<dbReference type="Proteomes" id="UP000266292">
    <property type="component" value="Chromosome"/>
</dbReference>
<sequence>MKTIEQNFAVPFRYGVYFTENLFAPSNQVLADVLAQDRASGPRKVMFVVDSGVAEAHPQLLEHIHHYTLAHPDALQQVAAPLVLPGGEEAKNSKEHLQAILSSINKFGVCRHSYLIAIGGGAVLDLAGFAAAIAHRGIRHIRVPSTVLSQNDSGVGVKNGINAFGKKNFLGTFAPPFAVINDSNFLLTLEDRDWRSGISEAVKVALIKDAAFYQRIKQDAGKLAQRDMEAMQQLIHRCAELHVEHIGGPDPFELGSSRPLDFGHWAAHKLEQLSKYSLRHGEAVAIGIALDVVYSQLQGLLTEAEQDDVLDLLQELGFELFTPELAQQTPDGQLAVIQGLREFREHLGGELTIMLLRQIGVGEEVHHVDEHLVQQAIALLQKKRQPQPLSQV</sequence>
<proteinExistence type="predicted"/>
<keyword evidence="3" id="KW-0520">NAD</keyword>
<feature type="domain" description="3-dehydroquinate synthase N-terminal" evidence="6">
    <location>
        <begin position="83"/>
        <end position="195"/>
    </location>
</feature>
<dbReference type="STRING" id="709015.GCA_000472485_00489"/>
<dbReference type="GO" id="GO:0008652">
    <property type="term" value="P:amino acid biosynthetic process"/>
    <property type="evidence" value="ECO:0007669"/>
    <property type="project" value="UniProtKB-KW"/>
</dbReference>
<evidence type="ECO:0000313" key="9">
    <source>
        <dbReference type="Proteomes" id="UP000266292"/>
    </source>
</evidence>
<dbReference type="CDD" id="cd08198">
    <property type="entry name" value="DHQS-like"/>
    <property type="match status" value="1"/>
</dbReference>
<evidence type="ECO:0000256" key="5">
    <source>
        <dbReference type="ARBA" id="ARBA00023239"/>
    </source>
</evidence>
<dbReference type="SUPFAM" id="SSF56796">
    <property type="entry name" value="Dehydroquinate synthase-like"/>
    <property type="match status" value="1"/>
</dbReference>
<keyword evidence="5" id="KW-0456">Lyase</keyword>
<protein>
    <submittedName>
        <fullName evidence="8">3-dehydroquinate synthase</fullName>
    </submittedName>
</protein>
<evidence type="ECO:0000256" key="4">
    <source>
        <dbReference type="ARBA" id="ARBA00023141"/>
    </source>
</evidence>
<evidence type="ECO:0000259" key="6">
    <source>
        <dbReference type="Pfam" id="PF01761"/>
    </source>
</evidence>
<evidence type="ECO:0000313" key="8">
    <source>
        <dbReference type="EMBL" id="ARS34396.1"/>
    </source>
</evidence>
<accession>A0A1X9YNC9</accession>
<dbReference type="InterPro" id="IPR050071">
    <property type="entry name" value="Dehydroquinate_synthase"/>
</dbReference>
<dbReference type="Pfam" id="PF24621">
    <property type="entry name" value="DHQS_C"/>
    <property type="match status" value="1"/>
</dbReference>
<reference evidence="9" key="1">
    <citation type="submission" date="2017-05" db="EMBL/GenBank/DDBJ databases">
        <authorList>
            <person name="Ray J."/>
            <person name="Price M."/>
            <person name="Deutschbauer A."/>
        </authorList>
    </citation>
    <scope>NUCLEOTIDE SEQUENCE [LARGE SCALE GENOMIC DNA]</scope>
    <source>
        <strain evidence="9">DSM 19842</strain>
    </source>
</reference>
<dbReference type="KEGG" id="pact:CA264_02480"/>
<keyword evidence="2" id="KW-0028">Amino-acid biosynthesis</keyword>